<evidence type="ECO:0000259" key="1">
    <source>
        <dbReference type="Pfam" id="PF00535"/>
    </source>
</evidence>
<evidence type="ECO:0000313" key="3">
    <source>
        <dbReference type="EMBL" id="PKY11695.1"/>
    </source>
</evidence>
<dbReference type="InParanoid" id="A0A2I1DP96"/>
<dbReference type="CDD" id="cd00761">
    <property type="entry name" value="Glyco_tranf_GTA_type"/>
    <property type="match status" value="1"/>
</dbReference>
<dbReference type="AlphaFoldDB" id="A0A2I1DP96"/>
<dbReference type="EMBL" id="MXAV01000008">
    <property type="protein sequence ID" value="PKY11695.1"/>
    <property type="molecule type" value="Genomic_DNA"/>
</dbReference>
<dbReference type="Gene3D" id="3.40.50.2000">
    <property type="entry name" value="Glycogen Phosphorylase B"/>
    <property type="match status" value="2"/>
</dbReference>
<dbReference type="InterPro" id="IPR028098">
    <property type="entry name" value="Glyco_trans_4-like_N"/>
</dbReference>
<comment type="caution">
    <text evidence="3">The sequence shown here is derived from an EMBL/GenBank/DDBJ whole genome shotgun (WGS) entry which is preliminary data.</text>
</comment>
<dbReference type="Proteomes" id="UP000234329">
    <property type="component" value="Unassembled WGS sequence"/>
</dbReference>
<dbReference type="PANTHER" id="PTHR22916">
    <property type="entry name" value="GLYCOSYLTRANSFERASE"/>
    <property type="match status" value="1"/>
</dbReference>
<dbReference type="Pfam" id="PF13579">
    <property type="entry name" value="Glyco_trans_4_4"/>
    <property type="match status" value="1"/>
</dbReference>
<gene>
    <name evidence="3" type="ORF">B1757_03495</name>
</gene>
<dbReference type="Gene3D" id="3.90.550.10">
    <property type="entry name" value="Spore Coat Polysaccharide Biosynthesis Protein SpsA, Chain A"/>
    <property type="match status" value="1"/>
</dbReference>
<reference evidence="3 4" key="1">
    <citation type="submission" date="2017-03" db="EMBL/GenBank/DDBJ databases">
        <title>Draft genime sequence of the acidophilic sulfur-oxidizing bacterium Acidithiobacillus sp. SH, isolated from seawater.</title>
        <authorList>
            <person name="Sharmin S."/>
            <person name="Tokuhisa M."/>
            <person name="Kanao T."/>
            <person name="Kamimura K."/>
        </authorList>
    </citation>
    <scope>NUCLEOTIDE SEQUENCE [LARGE SCALE GENOMIC DNA]</scope>
    <source>
        <strain evidence="3 4">SH</strain>
    </source>
</reference>
<dbReference type="PANTHER" id="PTHR22916:SF3">
    <property type="entry name" value="UDP-GLCNAC:BETAGAL BETA-1,3-N-ACETYLGLUCOSAMINYLTRANSFERASE-LIKE PROTEIN 1"/>
    <property type="match status" value="1"/>
</dbReference>
<protein>
    <recommendedName>
        <fullName evidence="5">Glycosyltransferase 2-like domain-containing protein</fullName>
    </recommendedName>
</protein>
<evidence type="ECO:0000313" key="4">
    <source>
        <dbReference type="Proteomes" id="UP000234329"/>
    </source>
</evidence>
<dbReference type="SUPFAM" id="SSF53448">
    <property type="entry name" value="Nucleotide-diphospho-sugar transferases"/>
    <property type="match status" value="1"/>
</dbReference>
<dbReference type="Pfam" id="PF13692">
    <property type="entry name" value="Glyco_trans_1_4"/>
    <property type="match status" value="1"/>
</dbReference>
<accession>A0A2I1DP96</accession>
<feature type="domain" description="Glycosyltransferase subfamily 4-like N-terminal" evidence="2">
    <location>
        <begin position="19"/>
        <end position="195"/>
    </location>
</feature>
<keyword evidence="4" id="KW-1185">Reference proteome</keyword>
<dbReference type="Pfam" id="PF00535">
    <property type="entry name" value="Glycos_transf_2"/>
    <property type="match status" value="1"/>
</dbReference>
<dbReference type="SUPFAM" id="SSF53756">
    <property type="entry name" value="UDP-Glycosyltransferase/glycogen phosphorylase"/>
    <property type="match status" value="1"/>
</dbReference>
<dbReference type="InterPro" id="IPR001173">
    <property type="entry name" value="Glyco_trans_2-like"/>
</dbReference>
<dbReference type="InterPro" id="IPR029044">
    <property type="entry name" value="Nucleotide-diphossugar_trans"/>
</dbReference>
<organism evidence="3 4">
    <name type="scientific">Acidithiobacillus marinus</name>
    <dbReference type="NCBI Taxonomy" id="187490"/>
    <lineage>
        <taxon>Bacteria</taxon>
        <taxon>Pseudomonadati</taxon>
        <taxon>Pseudomonadota</taxon>
        <taxon>Acidithiobacillia</taxon>
        <taxon>Acidithiobacillales</taxon>
        <taxon>Acidithiobacillaceae</taxon>
        <taxon>Acidithiobacillus</taxon>
    </lineage>
</organism>
<dbReference type="GO" id="GO:0016758">
    <property type="term" value="F:hexosyltransferase activity"/>
    <property type="evidence" value="ECO:0007669"/>
    <property type="project" value="UniProtKB-ARBA"/>
</dbReference>
<feature type="domain" description="Glycosyltransferase 2-like" evidence="1">
    <location>
        <begin position="413"/>
        <end position="544"/>
    </location>
</feature>
<proteinExistence type="predicted"/>
<dbReference type="OrthoDB" id="5291101at2"/>
<evidence type="ECO:0000259" key="2">
    <source>
        <dbReference type="Pfam" id="PF13579"/>
    </source>
</evidence>
<sequence>MSKKLLIVTPDIVGPIRNGGIGTAFAALALFAAQAGMHVTVLYTLGKHSEHWSLDDCNAFYQQGGVEFIPMSSPSRVVEIDAPWPRRNAYRVYGWLKEHGDDYDLIIFPEWHAEAYYTLLARHQGLMLQHTQIWVNTHGPSTWSMEGNYQLPREAELVELDFMERETVRLADGIVSPSAYLFDWMRGHQWQMPKQALVIQNLMAEASMDHTDAAQELIDEIVFFGRLEARKGLFIFCDAIDRLAPELQAKIQRITFLGKALPVDVFDSFGYIQRRAAAWKTSIVIQTEYDREQAREFLTASPSRLAVIASLVENSPYTVLECLHHQIRFLATNVGGIPELIDPEDQPRILFPPRPTTLVRLIETAITKGFAPAQRALSAAQVEAQWSDFFAQVQSQHETMPSAKADDTQPLVSVCMPHHDSPDTLRLALDSVYRQSYGHFEIIVVDDGSSTEETLRMLDALELELAEKGGRLIRQENAYPGAARNRAVAHAKGDYLLFMDDDNLAMPQELETFMAVALRTDSDILTTVSAVFTGKSPPKRPRHLLLPLGPATGAGVYRNVFGDMNSFWKKSAFLAVGGFTEDYGIGHEDWEILAKATLMGLHLELVPEPLFWYRATVGGVQTTGDMAAYLARSARPYLQHDPHGLGMLAAHAAWARFSNVPEISRSAFGKRTSWRMALSLVRRSDLFVKFRITVKRYGLRMAVRKTIQYLRSHSE</sequence>
<name>A0A2I1DP96_9PROT</name>
<evidence type="ECO:0008006" key="5">
    <source>
        <dbReference type="Google" id="ProtNLM"/>
    </source>
</evidence>